<dbReference type="EMBL" id="CDMY01000929">
    <property type="protein sequence ID" value="CEM37220.1"/>
    <property type="molecule type" value="Genomic_DNA"/>
</dbReference>
<feature type="domain" description="Alpha/beta hydrolase fold-3" evidence="4">
    <location>
        <begin position="286"/>
        <end position="492"/>
    </location>
</feature>
<protein>
    <recommendedName>
        <fullName evidence="4">Alpha/beta hydrolase fold-3 domain-containing protein</fullName>
    </recommendedName>
</protein>
<dbReference type="GO" id="GO:0016787">
    <property type="term" value="F:hydrolase activity"/>
    <property type="evidence" value="ECO:0007669"/>
    <property type="project" value="UniProtKB-KW"/>
</dbReference>
<keyword evidence="3" id="KW-0472">Membrane</keyword>
<evidence type="ECO:0000313" key="5">
    <source>
        <dbReference type="EMBL" id="CEM37220.1"/>
    </source>
</evidence>
<dbReference type="PANTHER" id="PTHR48081">
    <property type="entry name" value="AB HYDROLASE SUPERFAMILY PROTEIN C4A8.06C"/>
    <property type="match status" value="1"/>
</dbReference>
<proteinExistence type="predicted"/>
<keyword evidence="3" id="KW-0812">Transmembrane</keyword>
<evidence type="ECO:0000256" key="1">
    <source>
        <dbReference type="ARBA" id="ARBA00022801"/>
    </source>
</evidence>
<dbReference type="STRING" id="1169540.A0A0G4H197"/>
<dbReference type="InterPro" id="IPR013094">
    <property type="entry name" value="AB_hydrolase_3"/>
</dbReference>
<name>A0A0G4H197_VITBC</name>
<feature type="compositionally biased region" description="Basic and acidic residues" evidence="2">
    <location>
        <begin position="17"/>
        <end position="39"/>
    </location>
</feature>
<dbReference type="InterPro" id="IPR029058">
    <property type="entry name" value="AB_hydrolase_fold"/>
</dbReference>
<reference evidence="5 6" key="1">
    <citation type="submission" date="2014-11" db="EMBL/GenBank/DDBJ databases">
        <authorList>
            <person name="Zhu J."/>
            <person name="Qi W."/>
            <person name="Song R."/>
        </authorList>
    </citation>
    <scope>NUCLEOTIDE SEQUENCE [LARGE SCALE GENOMIC DNA]</scope>
</reference>
<evidence type="ECO:0000256" key="2">
    <source>
        <dbReference type="SAM" id="MobiDB-lite"/>
    </source>
</evidence>
<dbReference type="VEuPathDB" id="CryptoDB:Vbra_6488"/>
<accession>A0A0G4H197</accession>
<dbReference type="Gene3D" id="3.40.50.1820">
    <property type="entry name" value="alpha/beta hydrolase"/>
    <property type="match status" value="1"/>
</dbReference>
<dbReference type="Pfam" id="PF07859">
    <property type="entry name" value="Abhydrolase_3"/>
    <property type="match status" value="1"/>
</dbReference>
<evidence type="ECO:0000256" key="3">
    <source>
        <dbReference type="SAM" id="Phobius"/>
    </source>
</evidence>
<gene>
    <name evidence="5" type="ORF">Vbra_6488</name>
</gene>
<dbReference type="PANTHER" id="PTHR48081:SF8">
    <property type="entry name" value="ALPHA_BETA HYDROLASE FOLD-3 DOMAIN-CONTAINING PROTEIN-RELATED"/>
    <property type="match status" value="1"/>
</dbReference>
<keyword evidence="1" id="KW-0378">Hydrolase</keyword>
<keyword evidence="6" id="KW-1185">Reference proteome</keyword>
<dbReference type="InParanoid" id="A0A0G4H197"/>
<sequence>MTESNTVRQRSKGASTRTEKPSGDDKRDEQHGADAHAPHEAPNQAAASDQPPKAAPKDVPVLVSWPTFFLIGFLVVTAVVIHKHWVRDFSAGSNFGLLTYRLRKLLTSRVDTHFWEQNSMDRYHLKASIMASDFRRLFAEVEPVSVVSKHAIPAPIVDDTPRMEQPVHGDIPDLPLNPPPCLYTRCGRNESGSNMDFDLLTPDSADAGPGLRSCCPSGCCVVGWTPIPDAPVNITFYVSRAIGARYPALTRLLRARQSDEVELDDATEVERNETDVRAMGAGVPLVFYVHGGGSAFLNVEAYDHLMRYHANRVDGVVAAIDYRLAPQWKFPSGIEDSIAAVTWLYKHASDFGLDTNRFVLMGDSAGGVITLSMMGMAIVRELPWVPSIKALGLIYPSVSGCMMTQSLAKHSDFPAINVHSIFWFKMLYWRSPNECFDWRASPLRMPHSLLQKLPPAVMFQYSHDPLKDSGVLLHHMMEDAGNQGQLVIMPGVHGIYGSDRFPYGMEAMDTVMQFVTKHLE</sequence>
<dbReference type="SUPFAM" id="SSF53474">
    <property type="entry name" value="alpha/beta-Hydrolases"/>
    <property type="match status" value="1"/>
</dbReference>
<feature type="compositionally biased region" description="Polar residues" evidence="2">
    <location>
        <begin position="1"/>
        <end position="16"/>
    </location>
</feature>
<dbReference type="Proteomes" id="UP000041254">
    <property type="component" value="Unassembled WGS sequence"/>
</dbReference>
<dbReference type="AlphaFoldDB" id="A0A0G4H197"/>
<dbReference type="InterPro" id="IPR050300">
    <property type="entry name" value="GDXG_lipolytic_enzyme"/>
</dbReference>
<keyword evidence="3" id="KW-1133">Transmembrane helix</keyword>
<feature type="transmembrane region" description="Helical" evidence="3">
    <location>
        <begin position="62"/>
        <end position="81"/>
    </location>
</feature>
<evidence type="ECO:0000313" key="6">
    <source>
        <dbReference type="Proteomes" id="UP000041254"/>
    </source>
</evidence>
<organism evidence="5 6">
    <name type="scientific">Vitrella brassicaformis (strain CCMP3155)</name>
    <dbReference type="NCBI Taxonomy" id="1169540"/>
    <lineage>
        <taxon>Eukaryota</taxon>
        <taxon>Sar</taxon>
        <taxon>Alveolata</taxon>
        <taxon>Colpodellida</taxon>
        <taxon>Vitrellaceae</taxon>
        <taxon>Vitrella</taxon>
    </lineage>
</organism>
<evidence type="ECO:0000259" key="4">
    <source>
        <dbReference type="Pfam" id="PF07859"/>
    </source>
</evidence>
<feature type="region of interest" description="Disordered" evidence="2">
    <location>
        <begin position="1"/>
        <end position="56"/>
    </location>
</feature>
<dbReference type="OrthoDB" id="408631at2759"/>